<sequence>MEFWARRQRDTNQLARIIGQYVLNKRSPTSNHLYALSKLSWITNSYSGTDAGYITSTKIPALGELLGCDYGPNATLGSIAEHASKELGSNQVRRLILGHTGFTNFYKAYRNSVREWIHLHHGKLLPLYRAALKAKNARDRLDLISAIEKLPGIPKANHPTQTMRPEYFLTPVFFMLDPQVKFPIINGNEGVRKLLEKLDVGSSDLTIKYKAMVGLYGQGGVKDAADLDQLGRHLPDFFDSPRGKATKQLLRSRSDNQRDLTLKDEADYLAAKEATTIVHRKIHNQLTNTLHETLGQRLSIFEGINDCMFDAMVSGYNGDDNLLIEVKSSIELPHLRMAIGQLLNYWFQLYPEKDHHLAVLVPQQPSASAIQFLDWMKIGTLWFEEKKLKTCTHWLDCIAEMD</sequence>
<proteinExistence type="predicted"/>
<protein>
    <submittedName>
        <fullName evidence="1">Uncharacterized protein</fullName>
    </submittedName>
</protein>
<reference evidence="2" key="1">
    <citation type="journal article" date="2019" name="Int. J. Syst. Evol. Microbiol.">
        <title>The Global Catalogue of Microorganisms (GCM) 10K type strain sequencing project: providing services to taxonomists for standard genome sequencing and annotation.</title>
        <authorList>
            <consortium name="The Broad Institute Genomics Platform"/>
            <consortium name="The Broad Institute Genome Sequencing Center for Infectious Disease"/>
            <person name="Wu L."/>
            <person name="Ma J."/>
        </authorList>
    </citation>
    <scope>NUCLEOTIDE SEQUENCE [LARGE SCALE GENOMIC DNA]</scope>
    <source>
        <strain evidence="2">CGMCC 1.19029</strain>
    </source>
</reference>
<evidence type="ECO:0000313" key="2">
    <source>
        <dbReference type="Proteomes" id="UP001595756"/>
    </source>
</evidence>
<name>A0ABV8RZS4_9BURK</name>
<organism evidence="1 2">
    <name type="scientific">Castellaniella hirudinis</name>
    <dbReference type="NCBI Taxonomy" id="1144617"/>
    <lineage>
        <taxon>Bacteria</taxon>
        <taxon>Pseudomonadati</taxon>
        <taxon>Pseudomonadota</taxon>
        <taxon>Betaproteobacteria</taxon>
        <taxon>Burkholderiales</taxon>
        <taxon>Alcaligenaceae</taxon>
        <taxon>Castellaniella</taxon>
    </lineage>
</organism>
<dbReference type="EMBL" id="JBHSDY010000005">
    <property type="protein sequence ID" value="MFC4298397.1"/>
    <property type="molecule type" value="Genomic_DNA"/>
</dbReference>
<keyword evidence="2" id="KW-1185">Reference proteome</keyword>
<accession>A0ABV8RZS4</accession>
<gene>
    <name evidence="1" type="ORF">ACFO0J_10135</name>
</gene>
<evidence type="ECO:0000313" key="1">
    <source>
        <dbReference type="EMBL" id="MFC4298397.1"/>
    </source>
</evidence>
<dbReference type="Proteomes" id="UP001595756">
    <property type="component" value="Unassembled WGS sequence"/>
</dbReference>
<comment type="caution">
    <text evidence="1">The sequence shown here is derived from an EMBL/GenBank/DDBJ whole genome shotgun (WGS) entry which is preliminary data.</text>
</comment>
<dbReference type="RefSeq" id="WP_376812943.1">
    <property type="nucleotide sequence ID" value="NZ_JBHSDY010000005.1"/>
</dbReference>